<accession>W1XZN7</accession>
<dbReference type="EMBL" id="AZMM01009886">
    <property type="protein sequence ID" value="ETJ35768.1"/>
    <property type="molecule type" value="Genomic_DNA"/>
</dbReference>
<gene>
    <name evidence="1" type="ORF">Q604_UNBC09886G0009</name>
</gene>
<comment type="caution">
    <text evidence="1">The sequence shown here is derived from an EMBL/GenBank/DDBJ whole genome shotgun (WGS) entry which is preliminary data.</text>
</comment>
<organism evidence="1">
    <name type="scientific">human gut metagenome</name>
    <dbReference type="NCBI Taxonomy" id="408170"/>
    <lineage>
        <taxon>unclassified sequences</taxon>
        <taxon>metagenomes</taxon>
        <taxon>organismal metagenomes</taxon>
    </lineage>
</organism>
<dbReference type="AlphaFoldDB" id="W1XZN7"/>
<feature type="non-terminal residue" evidence="1">
    <location>
        <position position="35"/>
    </location>
</feature>
<reference evidence="1" key="1">
    <citation type="submission" date="2013-12" db="EMBL/GenBank/DDBJ databases">
        <title>A Varibaculum cambriense genome reconstructed from a premature infant gut community with otherwise low bacterial novelty that shifts toward anaerobic metabolism during the third week of life.</title>
        <authorList>
            <person name="Brown C.T."/>
            <person name="Sharon I."/>
            <person name="Thomas B.C."/>
            <person name="Castelle C.J."/>
            <person name="Morowitz M.J."/>
            <person name="Banfield J.F."/>
        </authorList>
    </citation>
    <scope>NUCLEOTIDE SEQUENCE</scope>
</reference>
<evidence type="ECO:0000313" key="1">
    <source>
        <dbReference type="EMBL" id="ETJ35768.1"/>
    </source>
</evidence>
<name>W1XZN7_9ZZZZ</name>
<protein>
    <submittedName>
        <fullName evidence="1">Uncharacterized protein</fullName>
    </submittedName>
</protein>
<proteinExistence type="predicted"/>
<sequence>MYSEREKILNKIYKDLEKIPSIYILYKLENYIECV</sequence>